<keyword evidence="2" id="KW-1185">Reference proteome</keyword>
<sequence>MSLQTLPVVTEEASIIVEKSGMLLHVGDYIIFKPYGKFNFNFRIIIFDNLDIERRESVTVTSSSDDNGDDHNYGGIKKVQIKSMSEDLVEQKIKRAPSMEFEVFHGNVQNYITHSPNDKVATRIVKDVEELTQTWTSRIVPGIKDLDEF</sequence>
<proteinExistence type="predicted"/>
<reference evidence="2" key="1">
    <citation type="journal article" date="2023" name="Nat. Plants">
        <title>Single-cell RNA sequencing provides a high-resolution roadmap for understanding the multicellular compartmentation of specialized metabolism.</title>
        <authorList>
            <person name="Sun S."/>
            <person name="Shen X."/>
            <person name="Li Y."/>
            <person name="Li Y."/>
            <person name="Wang S."/>
            <person name="Li R."/>
            <person name="Zhang H."/>
            <person name="Shen G."/>
            <person name="Guo B."/>
            <person name="Wei J."/>
            <person name="Xu J."/>
            <person name="St-Pierre B."/>
            <person name="Chen S."/>
            <person name="Sun C."/>
        </authorList>
    </citation>
    <scope>NUCLEOTIDE SEQUENCE [LARGE SCALE GENOMIC DNA]</scope>
</reference>
<dbReference type="Proteomes" id="UP001060085">
    <property type="component" value="Linkage Group LG08"/>
</dbReference>
<comment type="caution">
    <text evidence="1">The sequence shown here is derived from an EMBL/GenBank/DDBJ whole genome shotgun (WGS) entry which is preliminary data.</text>
</comment>
<evidence type="ECO:0000313" key="2">
    <source>
        <dbReference type="Proteomes" id="UP001060085"/>
    </source>
</evidence>
<evidence type="ECO:0000313" key="1">
    <source>
        <dbReference type="EMBL" id="KAI5648565.1"/>
    </source>
</evidence>
<protein>
    <submittedName>
        <fullName evidence="1">Uncharacterized protein</fullName>
    </submittedName>
</protein>
<gene>
    <name evidence="1" type="ORF">M9H77_34570</name>
</gene>
<dbReference type="EMBL" id="CM044708">
    <property type="protein sequence ID" value="KAI5648565.1"/>
    <property type="molecule type" value="Genomic_DNA"/>
</dbReference>
<accession>A0ACB9ZQ58</accession>
<organism evidence="1 2">
    <name type="scientific">Catharanthus roseus</name>
    <name type="common">Madagascar periwinkle</name>
    <name type="synonym">Vinca rosea</name>
    <dbReference type="NCBI Taxonomy" id="4058"/>
    <lineage>
        <taxon>Eukaryota</taxon>
        <taxon>Viridiplantae</taxon>
        <taxon>Streptophyta</taxon>
        <taxon>Embryophyta</taxon>
        <taxon>Tracheophyta</taxon>
        <taxon>Spermatophyta</taxon>
        <taxon>Magnoliopsida</taxon>
        <taxon>eudicotyledons</taxon>
        <taxon>Gunneridae</taxon>
        <taxon>Pentapetalae</taxon>
        <taxon>asterids</taxon>
        <taxon>lamiids</taxon>
        <taxon>Gentianales</taxon>
        <taxon>Apocynaceae</taxon>
        <taxon>Rauvolfioideae</taxon>
        <taxon>Vinceae</taxon>
        <taxon>Catharanthinae</taxon>
        <taxon>Catharanthus</taxon>
    </lineage>
</organism>
<name>A0ACB9ZQ58_CATRO</name>